<comment type="caution">
    <text evidence="3">The sequence shown here is derived from an EMBL/GenBank/DDBJ whole genome shotgun (WGS) entry which is preliminary data.</text>
</comment>
<evidence type="ECO:0000256" key="2">
    <source>
        <dbReference type="SAM" id="MobiDB-lite"/>
    </source>
</evidence>
<feature type="compositionally biased region" description="Low complexity" evidence="2">
    <location>
        <begin position="68"/>
        <end position="81"/>
    </location>
</feature>
<feature type="coiled-coil region" evidence="1">
    <location>
        <begin position="94"/>
        <end position="152"/>
    </location>
</feature>
<evidence type="ECO:0000313" key="3">
    <source>
        <dbReference type="EMBL" id="PPQ26797.1"/>
    </source>
</evidence>
<dbReference type="SUPFAM" id="SSF158791">
    <property type="entry name" value="MgtE N-terminal domain-like"/>
    <property type="match status" value="1"/>
</dbReference>
<reference evidence="3 4" key="1">
    <citation type="journal article" date="2018" name="Arch. Microbiol.">
        <title>New insights into the metabolic potential of the phototrophic purple bacterium Rhodopila globiformis DSM 161(T) from its draft genome sequence and evidence for a vanadium-dependent nitrogenase.</title>
        <authorList>
            <person name="Imhoff J.F."/>
            <person name="Rahn T."/>
            <person name="Kunzel S."/>
            <person name="Neulinger S.C."/>
        </authorList>
    </citation>
    <scope>NUCLEOTIDE SEQUENCE [LARGE SCALE GENOMIC DNA]</scope>
    <source>
        <strain evidence="3 4">DSM 161</strain>
    </source>
</reference>
<keyword evidence="4" id="KW-1185">Reference proteome</keyword>
<sequence>MMLKIPAPRLLPMTITTLAALLLVKSGDILEAALTADHRPDRAMMAIASAVGAETDSAKGAARPTAGPAADQTPSPQAAAPADPPISESEKAILLDLRQRRKELDARAEALAERESVLAAAEAKVAARVAELQALQKQLEGLDAAQKQKEDAGWQGLVKLYEAMKPRDAAVIFNDLSMPVLLQVVDRMKDAKAAAIMAAMAPERAREVTAELAQMRTGRNNAADGAEPAPGSAGEKASGG</sequence>
<proteinExistence type="predicted"/>
<evidence type="ECO:0000313" key="4">
    <source>
        <dbReference type="Proteomes" id="UP000239724"/>
    </source>
</evidence>
<name>A0A2S6MWR5_RHOGL</name>
<protein>
    <recommendedName>
        <fullName evidence="5">Magnesium transporter MgtE intracellular domain-containing protein</fullName>
    </recommendedName>
</protein>
<dbReference type="OrthoDB" id="9791432at2"/>
<evidence type="ECO:0000256" key="1">
    <source>
        <dbReference type="SAM" id="Coils"/>
    </source>
</evidence>
<dbReference type="RefSeq" id="WP_104522344.1">
    <property type="nucleotide sequence ID" value="NZ_NHRY01000266.1"/>
</dbReference>
<evidence type="ECO:0008006" key="5">
    <source>
        <dbReference type="Google" id="ProtNLM"/>
    </source>
</evidence>
<gene>
    <name evidence="3" type="ORF">CCS01_29125</name>
</gene>
<organism evidence="3 4">
    <name type="scientific">Rhodopila globiformis</name>
    <name type="common">Rhodopseudomonas globiformis</name>
    <dbReference type="NCBI Taxonomy" id="1071"/>
    <lineage>
        <taxon>Bacteria</taxon>
        <taxon>Pseudomonadati</taxon>
        <taxon>Pseudomonadota</taxon>
        <taxon>Alphaproteobacteria</taxon>
        <taxon>Acetobacterales</taxon>
        <taxon>Acetobacteraceae</taxon>
        <taxon>Rhodopila</taxon>
    </lineage>
</organism>
<keyword evidence="1" id="KW-0175">Coiled coil</keyword>
<feature type="region of interest" description="Disordered" evidence="2">
    <location>
        <begin position="56"/>
        <end position="85"/>
    </location>
</feature>
<feature type="region of interest" description="Disordered" evidence="2">
    <location>
        <begin position="213"/>
        <end position="240"/>
    </location>
</feature>
<dbReference type="EMBL" id="NHRY01000266">
    <property type="protein sequence ID" value="PPQ26797.1"/>
    <property type="molecule type" value="Genomic_DNA"/>
</dbReference>
<dbReference type="Proteomes" id="UP000239724">
    <property type="component" value="Unassembled WGS sequence"/>
</dbReference>
<dbReference type="AlphaFoldDB" id="A0A2S6MWR5"/>
<accession>A0A2S6MWR5</accession>